<evidence type="ECO:0000256" key="1">
    <source>
        <dbReference type="SAM" id="MobiDB-lite"/>
    </source>
</evidence>
<dbReference type="EnsemblPlants" id="KEH29532">
    <property type="protein sequence ID" value="KEH29532"/>
    <property type="gene ID" value="MTR_4g044357"/>
</dbReference>
<evidence type="ECO:0000313" key="2">
    <source>
        <dbReference type="EMBL" id="KEH29532.1"/>
    </source>
</evidence>
<gene>
    <name evidence="2" type="ordered locus">MTR_4g044357</name>
</gene>
<evidence type="ECO:0000313" key="3">
    <source>
        <dbReference type="EnsemblPlants" id="KEH29532"/>
    </source>
</evidence>
<reference evidence="2 4" key="2">
    <citation type="journal article" date="2014" name="BMC Genomics">
        <title>An improved genome release (version Mt4.0) for the model legume Medicago truncatula.</title>
        <authorList>
            <person name="Tang H."/>
            <person name="Krishnakumar V."/>
            <person name="Bidwell S."/>
            <person name="Rosen B."/>
            <person name="Chan A."/>
            <person name="Zhou S."/>
            <person name="Gentzbittel L."/>
            <person name="Childs K.L."/>
            <person name="Yandell M."/>
            <person name="Gundlach H."/>
            <person name="Mayer K.F."/>
            <person name="Schwartz D.C."/>
            <person name="Town C.D."/>
        </authorList>
    </citation>
    <scope>GENOME REANNOTATION</scope>
    <source>
        <strain evidence="2">A17</strain>
        <strain evidence="3 4">cv. Jemalong A17</strain>
    </source>
</reference>
<organism evidence="2 4">
    <name type="scientific">Medicago truncatula</name>
    <name type="common">Barrel medic</name>
    <name type="synonym">Medicago tribuloides</name>
    <dbReference type="NCBI Taxonomy" id="3880"/>
    <lineage>
        <taxon>Eukaryota</taxon>
        <taxon>Viridiplantae</taxon>
        <taxon>Streptophyta</taxon>
        <taxon>Embryophyta</taxon>
        <taxon>Tracheophyta</taxon>
        <taxon>Spermatophyta</taxon>
        <taxon>Magnoliopsida</taxon>
        <taxon>eudicotyledons</taxon>
        <taxon>Gunneridae</taxon>
        <taxon>Pentapetalae</taxon>
        <taxon>rosids</taxon>
        <taxon>fabids</taxon>
        <taxon>Fabales</taxon>
        <taxon>Fabaceae</taxon>
        <taxon>Papilionoideae</taxon>
        <taxon>50 kb inversion clade</taxon>
        <taxon>NPAAA clade</taxon>
        <taxon>Hologalegina</taxon>
        <taxon>IRL clade</taxon>
        <taxon>Trifolieae</taxon>
        <taxon>Medicago</taxon>
    </lineage>
</organism>
<dbReference type="PaxDb" id="3880-AES87908"/>
<dbReference type="EMBL" id="CM001220">
    <property type="protein sequence ID" value="KEH29532.1"/>
    <property type="molecule type" value="Genomic_DNA"/>
</dbReference>
<name>A0A072UIN1_MEDTR</name>
<reference evidence="3" key="3">
    <citation type="submission" date="2015-04" db="UniProtKB">
        <authorList>
            <consortium name="EnsemblPlants"/>
        </authorList>
    </citation>
    <scope>IDENTIFICATION</scope>
    <source>
        <strain evidence="3">cv. Jemalong A17</strain>
    </source>
</reference>
<dbReference type="AlphaFoldDB" id="A0A072UIN1"/>
<feature type="region of interest" description="Disordered" evidence="1">
    <location>
        <begin position="1"/>
        <end position="21"/>
    </location>
</feature>
<protein>
    <submittedName>
        <fullName evidence="2 3">Uncharacterized protein</fullName>
    </submittedName>
</protein>
<evidence type="ECO:0000313" key="4">
    <source>
        <dbReference type="Proteomes" id="UP000002051"/>
    </source>
</evidence>
<accession>A0A072UIN1</accession>
<reference evidence="2 4" key="1">
    <citation type="journal article" date="2011" name="Nature">
        <title>The Medicago genome provides insight into the evolution of rhizobial symbioses.</title>
        <authorList>
            <person name="Young N.D."/>
            <person name="Debelle F."/>
            <person name="Oldroyd G.E."/>
            <person name="Geurts R."/>
            <person name="Cannon S.B."/>
            <person name="Udvardi M.K."/>
            <person name="Benedito V.A."/>
            <person name="Mayer K.F."/>
            <person name="Gouzy J."/>
            <person name="Schoof H."/>
            <person name="Van de Peer Y."/>
            <person name="Proost S."/>
            <person name="Cook D.R."/>
            <person name="Meyers B.C."/>
            <person name="Spannagl M."/>
            <person name="Cheung F."/>
            <person name="De Mita S."/>
            <person name="Krishnakumar V."/>
            <person name="Gundlach H."/>
            <person name="Zhou S."/>
            <person name="Mudge J."/>
            <person name="Bharti A.K."/>
            <person name="Murray J.D."/>
            <person name="Naoumkina M.A."/>
            <person name="Rosen B."/>
            <person name="Silverstein K.A."/>
            <person name="Tang H."/>
            <person name="Rombauts S."/>
            <person name="Zhao P.X."/>
            <person name="Zhou P."/>
            <person name="Barbe V."/>
            <person name="Bardou P."/>
            <person name="Bechner M."/>
            <person name="Bellec A."/>
            <person name="Berger A."/>
            <person name="Berges H."/>
            <person name="Bidwell S."/>
            <person name="Bisseling T."/>
            <person name="Choisne N."/>
            <person name="Couloux A."/>
            <person name="Denny R."/>
            <person name="Deshpande S."/>
            <person name="Dai X."/>
            <person name="Doyle J.J."/>
            <person name="Dudez A.M."/>
            <person name="Farmer A.D."/>
            <person name="Fouteau S."/>
            <person name="Franken C."/>
            <person name="Gibelin C."/>
            <person name="Gish J."/>
            <person name="Goldstein S."/>
            <person name="Gonzalez A.J."/>
            <person name="Green P.J."/>
            <person name="Hallab A."/>
            <person name="Hartog M."/>
            <person name="Hua A."/>
            <person name="Humphray S.J."/>
            <person name="Jeong D.H."/>
            <person name="Jing Y."/>
            <person name="Jocker A."/>
            <person name="Kenton S.M."/>
            <person name="Kim D.J."/>
            <person name="Klee K."/>
            <person name="Lai H."/>
            <person name="Lang C."/>
            <person name="Lin S."/>
            <person name="Macmil S.L."/>
            <person name="Magdelenat G."/>
            <person name="Matthews L."/>
            <person name="McCorrison J."/>
            <person name="Monaghan E.L."/>
            <person name="Mun J.H."/>
            <person name="Najar F.Z."/>
            <person name="Nicholson C."/>
            <person name="Noirot C."/>
            <person name="O'Bleness M."/>
            <person name="Paule C.R."/>
            <person name="Poulain J."/>
            <person name="Prion F."/>
            <person name="Qin B."/>
            <person name="Qu C."/>
            <person name="Retzel E.F."/>
            <person name="Riddle C."/>
            <person name="Sallet E."/>
            <person name="Samain S."/>
            <person name="Samson N."/>
            <person name="Sanders I."/>
            <person name="Saurat O."/>
            <person name="Scarpelli C."/>
            <person name="Schiex T."/>
            <person name="Segurens B."/>
            <person name="Severin A.J."/>
            <person name="Sherrier D.J."/>
            <person name="Shi R."/>
            <person name="Sims S."/>
            <person name="Singer S.R."/>
            <person name="Sinharoy S."/>
            <person name="Sterck L."/>
            <person name="Viollet A."/>
            <person name="Wang B.B."/>
            <person name="Wang K."/>
            <person name="Wang M."/>
            <person name="Wang X."/>
            <person name="Warfsmann J."/>
            <person name="Weissenbach J."/>
            <person name="White D.D."/>
            <person name="White J.D."/>
            <person name="Wiley G.B."/>
            <person name="Wincker P."/>
            <person name="Xing Y."/>
            <person name="Yang L."/>
            <person name="Yao Z."/>
            <person name="Ying F."/>
            <person name="Zhai J."/>
            <person name="Zhou L."/>
            <person name="Zuber A."/>
            <person name="Denarie J."/>
            <person name="Dixon R.A."/>
            <person name="May G.D."/>
            <person name="Schwartz D.C."/>
            <person name="Rogers J."/>
            <person name="Quetier F."/>
            <person name="Town C.D."/>
            <person name="Roe B.A."/>
        </authorList>
    </citation>
    <scope>NUCLEOTIDE SEQUENCE [LARGE SCALE GENOMIC DNA]</scope>
    <source>
        <strain evidence="2">A17</strain>
        <strain evidence="3 4">cv. Jemalong A17</strain>
    </source>
</reference>
<dbReference type="HOGENOM" id="CLU_1241730_0_0_1"/>
<proteinExistence type="predicted"/>
<dbReference type="Proteomes" id="UP000002051">
    <property type="component" value="Chromosome 4"/>
</dbReference>
<keyword evidence="4" id="KW-1185">Reference proteome</keyword>
<sequence>MRPMKERLSFPPVEENTVEDDEMDSDFMDLEQDFDVVCNVVSILPSEYDMMSKVEESKEDYNPEDMEKYKFIHLKPLFIQAKVDGIGVNKVLVDGVVAVNVMPHSYLRRLENMTNFVHGSSIKSQLQFAPMERMDTCDWCCSFIYAPKSYNPEGYGSVKNVEADQSYFLAEVNNFTRKTFEKSLAKIAPCSFVEDGDNDQIDASSVRLDPTHGFMLEKEVLNT</sequence>